<dbReference type="EMBL" id="CM043016">
    <property type="protein sequence ID" value="KAI4469095.1"/>
    <property type="molecule type" value="Genomic_DNA"/>
</dbReference>
<accession>A0ACB9TQL6</accession>
<organism evidence="1 2">
    <name type="scientific">Holotrichia oblita</name>
    <name type="common">Chafer beetle</name>
    <dbReference type="NCBI Taxonomy" id="644536"/>
    <lineage>
        <taxon>Eukaryota</taxon>
        <taxon>Metazoa</taxon>
        <taxon>Ecdysozoa</taxon>
        <taxon>Arthropoda</taxon>
        <taxon>Hexapoda</taxon>
        <taxon>Insecta</taxon>
        <taxon>Pterygota</taxon>
        <taxon>Neoptera</taxon>
        <taxon>Endopterygota</taxon>
        <taxon>Coleoptera</taxon>
        <taxon>Polyphaga</taxon>
        <taxon>Scarabaeiformia</taxon>
        <taxon>Scarabaeidae</taxon>
        <taxon>Melolonthinae</taxon>
        <taxon>Holotrichia</taxon>
    </lineage>
</organism>
<comment type="caution">
    <text evidence="1">The sequence shown here is derived from an EMBL/GenBank/DDBJ whole genome shotgun (WGS) entry which is preliminary data.</text>
</comment>
<protein>
    <submittedName>
        <fullName evidence="1">Zinc finger fyve/phd-type</fullName>
    </submittedName>
</protein>
<evidence type="ECO:0000313" key="1">
    <source>
        <dbReference type="EMBL" id="KAI4469095.1"/>
    </source>
</evidence>
<proteinExistence type="predicted"/>
<dbReference type="Proteomes" id="UP001056778">
    <property type="component" value="Chromosome 2"/>
</dbReference>
<name>A0ACB9TQL6_HOLOL</name>
<sequence>MDQSCAVCSSALKTGENLLRCFGLCKRSYHPKCVNISSRDYQVILNLGNLKWFCDICNHQSELYMDLSRQFNDFKISFNTQLDDFKKSLDVECSNADLKLNERTYSEVAKDVVIIKPKTKQNSSITKEDICKNVKPASLEVGIVQIKNIKVIKCYKM</sequence>
<keyword evidence="2" id="KW-1185">Reference proteome</keyword>
<reference evidence="1" key="1">
    <citation type="submission" date="2022-04" db="EMBL/GenBank/DDBJ databases">
        <title>Chromosome-scale genome assembly of Holotrichia oblita Faldermann.</title>
        <authorList>
            <person name="Rongchong L."/>
        </authorList>
    </citation>
    <scope>NUCLEOTIDE SEQUENCE</scope>
    <source>
        <strain evidence="1">81SQS9</strain>
    </source>
</reference>
<evidence type="ECO:0000313" key="2">
    <source>
        <dbReference type="Proteomes" id="UP001056778"/>
    </source>
</evidence>
<gene>
    <name evidence="1" type="ORF">MML48_2g00017943</name>
</gene>